<evidence type="ECO:0000313" key="7">
    <source>
        <dbReference type="EMBL" id="GGY33523.1"/>
    </source>
</evidence>
<dbReference type="Gene3D" id="1.10.357.10">
    <property type="entry name" value="Tetracycline Repressor, domain 2"/>
    <property type="match status" value="1"/>
</dbReference>
<protein>
    <submittedName>
        <fullName evidence="7">TetR family transcriptional regulator</fullName>
    </submittedName>
</protein>
<keyword evidence="2 4" id="KW-0238">DNA-binding</keyword>
<dbReference type="GeneID" id="96290920"/>
<dbReference type="InterPro" id="IPR009057">
    <property type="entry name" value="Homeodomain-like_sf"/>
</dbReference>
<dbReference type="PRINTS" id="PR00455">
    <property type="entry name" value="HTHTETR"/>
</dbReference>
<organism evidence="7 8">
    <name type="scientific">Streptomyces xanthochromogenes</name>
    <dbReference type="NCBI Taxonomy" id="67384"/>
    <lineage>
        <taxon>Bacteria</taxon>
        <taxon>Bacillati</taxon>
        <taxon>Actinomycetota</taxon>
        <taxon>Actinomycetes</taxon>
        <taxon>Kitasatosporales</taxon>
        <taxon>Streptomycetaceae</taxon>
        <taxon>Streptomyces</taxon>
    </lineage>
</organism>
<evidence type="ECO:0000256" key="3">
    <source>
        <dbReference type="ARBA" id="ARBA00023163"/>
    </source>
</evidence>
<dbReference type="PANTHER" id="PTHR30055:SF234">
    <property type="entry name" value="HTH-TYPE TRANSCRIPTIONAL REGULATOR BETI"/>
    <property type="match status" value="1"/>
</dbReference>
<dbReference type="RefSeq" id="WP_161253810.1">
    <property type="nucleotide sequence ID" value="NZ_BMUU01000004.1"/>
</dbReference>
<dbReference type="InterPro" id="IPR001647">
    <property type="entry name" value="HTH_TetR"/>
</dbReference>
<evidence type="ECO:0000256" key="1">
    <source>
        <dbReference type="ARBA" id="ARBA00023015"/>
    </source>
</evidence>
<dbReference type="PROSITE" id="PS50977">
    <property type="entry name" value="HTH_TETR_2"/>
    <property type="match status" value="1"/>
</dbReference>
<evidence type="ECO:0000259" key="6">
    <source>
        <dbReference type="PROSITE" id="PS50977"/>
    </source>
</evidence>
<keyword evidence="1" id="KW-0805">Transcription regulation</keyword>
<keyword evidence="3" id="KW-0804">Transcription</keyword>
<keyword evidence="8" id="KW-1185">Reference proteome</keyword>
<dbReference type="Proteomes" id="UP000600946">
    <property type="component" value="Unassembled WGS sequence"/>
</dbReference>
<feature type="DNA-binding region" description="H-T-H motif" evidence="4">
    <location>
        <begin position="71"/>
        <end position="90"/>
    </location>
</feature>
<dbReference type="Gene3D" id="1.10.10.60">
    <property type="entry name" value="Homeodomain-like"/>
    <property type="match status" value="1"/>
</dbReference>
<evidence type="ECO:0000256" key="5">
    <source>
        <dbReference type="SAM" id="MobiDB-lite"/>
    </source>
</evidence>
<name>A0ABQ3A327_9ACTN</name>
<dbReference type="SUPFAM" id="SSF46689">
    <property type="entry name" value="Homeodomain-like"/>
    <property type="match status" value="1"/>
</dbReference>
<feature type="region of interest" description="Disordered" evidence="5">
    <location>
        <begin position="1"/>
        <end position="21"/>
    </location>
</feature>
<sequence length="234" mass="25817">MAATSRPSPAAEPADSFDSADSLARAGSVDSVAESLQPQLSLRERKKIKTRSAIRRATYRLIDRQGYEATTVEQIAEAAEVSPSTVFRYFPTKEDIVLTDEFDPVMLREMRSRPAGETPLESLRYVVTEAARLSLLHAREETLQRTTLIAEVPALRARMMESVAATSRLLCGVLAERAGRPVDLEVRVFAMAVLGALHEASVYWAERGHQDDLLDLVARTMTTLESGLPPTPLH</sequence>
<evidence type="ECO:0000256" key="2">
    <source>
        <dbReference type="ARBA" id="ARBA00023125"/>
    </source>
</evidence>
<comment type="caution">
    <text evidence="7">The sequence shown here is derived from an EMBL/GenBank/DDBJ whole genome shotgun (WGS) entry which is preliminary data.</text>
</comment>
<gene>
    <name evidence="7" type="ORF">GCM10010326_29510</name>
</gene>
<dbReference type="InterPro" id="IPR041347">
    <property type="entry name" value="MftR_C"/>
</dbReference>
<dbReference type="Pfam" id="PF17754">
    <property type="entry name" value="TetR_C_14"/>
    <property type="match status" value="1"/>
</dbReference>
<feature type="domain" description="HTH tetR-type" evidence="6">
    <location>
        <begin position="48"/>
        <end position="108"/>
    </location>
</feature>
<proteinExistence type="predicted"/>
<dbReference type="Pfam" id="PF00440">
    <property type="entry name" value="TetR_N"/>
    <property type="match status" value="1"/>
</dbReference>
<evidence type="ECO:0000313" key="8">
    <source>
        <dbReference type="Proteomes" id="UP000600946"/>
    </source>
</evidence>
<evidence type="ECO:0000256" key="4">
    <source>
        <dbReference type="PROSITE-ProRule" id="PRU00335"/>
    </source>
</evidence>
<dbReference type="PANTHER" id="PTHR30055">
    <property type="entry name" value="HTH-TYPE TRANSCRIPTIONAL REGULATOR RUTR"/>
    <property type="match status" value="1"/>
</dbReference>
<accession>A0ABQ3A327</accession>
<reference evidence="8" key="1">
    <citation type="journal article" date="2019" name="Int. J. Syst. Evol. Microbiol.">
        <title>The Global Catalogue of Microorganisms (GCM) 10K type strain sequencing project: providing services to taxonomists for standard genome sequencing and annotation.</title>
        <authorList>
            <consortium name="The Broad Institute Genomics Platform"/>
            <consortium name="The Broad Institute Genome Sequencing Center for Infectious Disease"/>
            <person name="Wu L."/>
            <person name="Ma J."/>
        </authorList>
    </citation>
    <scope>NUCLEOTIDE SEQUENCE [LARGE SCALE GENOMIC DNA]</scope>
    <source>
        <strain evidence="8">JCM 4594</strain>
    </source>
</reference>
<dbReference type="EMBL" id="BMUU01000004">
    <property type="protein sequence ID" value="GGY33523.1"/>
    <property type="molecule type" value="Genomic_DNA"/>
</dbReference>
<dbReference type="InterPro" id="IPR050109">
    <property type="entry name" value="HTH-type_TetR-like_transc_reg"/>
</dbReference>